<feature type="binding site" evidence="8">
    <location>
        <position position="145"/>
    </location>
    <ligand>
        <name>Zn(2+)</name>
        <dbReference type="ChEBI" id="CHEBI:29105"/>
    </ligand>
</feature>
<feature type="binding site" evidence="8">
    <location>
        <position position="179"/>
    </location>
    <ligand>
        <name>Zn(2+)</name>
        <dbReference type="ChEBI" id="CHEBI:29105"/>
    </ligand>
</feature>
<keyword evidence="4 8" id="KW-0808">Transferase</keyword>
<dbReference type="SUPFAM" id="SSF52540">
    <property type="entry name" value="P-loop containing nucleoside triphosphate hydrolases"/>
    <property type="match status" value="1"/>
</dbReference>
<reference evidence="14" key="1">
    <citation type="submission" date="2016-10" db="EMBL/GenBank/DDBJ databases">
        <authorList>
            <person name="Beylefeld A."/>
            <person name="Abolnik C."/>
        </authorList>
    </citation>
    <scope>NUCLEOTIDE SEQUENCE [LARGE SCALE GENOMIC DNA]</scope>
    <source>
        <strain evidence="14">B359_6</strain>
    </source>
</reference>
<dbReference type="EMBL" id="CP017813">
    <property type="protein sequence ID" value="APJ38610.1"/>
    <property type="molecule type" value="Genomic_DNA"/>
</dbReference>
<dbReference type="InterPro" id="IPR027417">
    <property type="entry name" value="P-loop_NTPase"/>
</dbReference>
<feature type="active site" description="Proton acceptor" evidence="8 9">
    <location>
        <position position="89"/>
    </location>
</feature>
<name>A0A1L4FSM4_9BACT</name>
<dbReference type="PANTHER" id="PTHR11441">
    <property type="entry name" value="THYMIDINE KINASE"/>
    <property type="match status" value="1"/>
</dbReference>
<evidence type="ECO:0000256" key="4">
    <source>
        <dbReference type="ARBA" id="ARBA00022679"/>
    </source>
</evidence>
<dbReference type="HAMAP" id="MF_00124">
    <property type="entry name" value="Thymidine_kinase"/>
    <property type="match status" value="1"/>
</dbReference>
<dbReference type="STRING" id="48003.BLA55_03025"/>
<dbReference type="GO" id="GO:0004797">
    <property type="term" value="F:thymidine kinase activity"/>
    <property type="evidence" value="ECO:0007669"/>
    <property type="project" value="UniProtKB-UniRule"/>
</dbReference>
<keyword evidence="8" id="KW-0862">Zinc</keyword>
<keyword evidence="8" id="KW-0479">Metal-binding</keyword>
<dbReference type="Pfam" id="PF00265">
    <property type="entry name" value="TK"/>
    <property type="match status" value="1"/>
</dbReference>
<dbReference type="InterPro" id="IPR001267">
    <property type="entry name" value="Thymidine_kinase"/>
</dbReference>
<evidence type="ECO:0000256" key="8">
    <source>
        <dbReference type="HAMAP-Rule" id="MF_00124"/>
    </source>
</evidence>
<comment type="subunit">
    <text evidence="8">Homotetramer.</text>
</comment>
<feature type="binding site" evidence="10">
    <location>
        <position position="172"/>
    </location>
    <ligand>
        <name>substrate</name>
    </ligand>
</feature>
<dbReference type="SUPFAM" id="SSF57716">
    <property type="entry name" value="Glucocorticoid receptor-like (DNA-binding domain)"/>
    <property type="match status" value="1"/>
</dbReference>
<dbReference type="Proteomes" id="UP000184322">
    <property type="component" value="Chromosome"/>
</dbReference>
<dbReference type="EC" id="2.7.1.21" evidence="2 8"/>
<evidence type="ECO:0000256" key="3">
    <source>
        <dbReference type="ARBA" id="ARBA00022634"/>
    </source>
</evidence>
<dbReference type="OrthoDB" id="9781579at2"/>
<evidence type="ECO:0000256" key="1">
    <source>
        <dbReference type="ARBA" id="ARBA00007587"/>
    </source>
</evidence>
<feature type="binding site" evidence="8">
    <location>
        <position position="176"/>
    </location>
    <ligand>
        <name>Zn(2+)</name>
        <dbReference type="ChEBI" id="CHEBI:29105"/>
    </ligand>
</feature>
<dbReference type="KEGG" id="mpul:BLA55_03025"/>
<keyword evidence="3 8" id="KW-0237">DNA synthesis</keyword>
<feature type="binding site" evidence="8">
    <location>
        <begin position="15"/>
        <end position="22"/>
    </location>
    <ligand>
        <name>ATP</name>
        <dbReference type="ChEBI" id="CHEBI:30616"/>
    </ligand>
</feature>
<evidence type="ECO:0000256" key="11">
    <source>
        <dbReference type="RuleBase" id="RU000544"/>
    </source>
</evidence>
<comment type="catalytic activity">
    <reaction evidence="8 11">
        <text>thymidine + ATP = dTMP + ADP + H(+)</text>
        <dbReference type="Rhea" id="RHEA:19129"/>
        <dbReference type="ChEBI" id="CHEBI:15378"/>
        <dbReference type="ChEBI" id="CHEBI:17748"/>
        <dbReference type="ChEBI" id="CHEBI:30616"/>
        <dbReference type="ChEBI" id="CHEBI:63528"/>
        <dbReference type="ChEBI" id="CHEBI:456216"/>
        <dbReference type="EC" id="2.7.1.21"/>
    </reaction>
</comment>
<keyword evidence="7 8" id="KW-0067">ATP-binding</keyword>
<gene>
    <name evidence="8" type="primary">tdk</name>
    <name evidence="13" type="ORF">BLA55_03025</name>
</gene>
<evidence type="ECO:0000256" key="5">
    <source>
        <dbReference type="ARBA" id="ARBA00022741"/>
    </source>
</evidence>
<evidence type="ECO:0000256" key="10">
    <source>
        <dbReference type="PIRSR" id="PIRSR035805-2"/>
    </source>
</evidence>
<dbReference type="RefSeq" id="WP_073372613.1">
    <property type="nucleotide sequence ID" value="NZ_CP017813.1"/>
</dbReference>
<dbReference type="GeneID" id="57134530"/>
<evidence type="ECO:0000256" key="6">
    <source>
        <dbReference type="ARBA" id="ARBA00022777"/>
    </source>
</evidence>
<dbReference type="PIRSF" id="PIRSF035805">
    <property type="entry name" value="TK_cell"/>
    <property type="match status" value="1"/>
</dbReference>
<comment type="subcellular location">
    <subcellularLocation>
        <location evidence="8">Cytoplasm</location>
    </subcellularLocation>
</comment>
<dbReference type="GO" id="GO:0005524">
    <property type="term" value="F:ATP binding"/>
    <property type="evidence" value="ECO:0007669"/>
    <property type="project" value="UniProtKB-UniRule"/>
</dbReference>
<keyword evidence="14" id="KW-1185">Reference proteome</keyword>
<dbReference type="GO" id="GO:0046104">
    <property type="term" value="P:thymidine metabolic process"/>
    <property type="evidence" value="ECO:0007669"/>
    <property type="project" value="TreeGrafter"/>
</dbReference>
<dbReference type="NCBIfam" id="NF003296">
    <property type="entry name" value="PRK04296.1-1"/>
    <property type="match status" value="1"/>
</dbReference>
<dbReference type="GO" id="GO:0005829">
    <property type="term" value="C:cytosol"/>
    <property type="evidence" value="ECO:0007669"/>
    <property type="project" value="TreeGrafter"/>
</dbReference>
<dbReference type="Gene3D" id="3.30.60.20">
    <property type="match status" value="1"/>
</dbReference>
<evidence type="ECO:0000256" key="7">
    <source>
        <dbReference type="ARBA" id="ARBA00022840"/>
    </source>
</evidence>
<evidence type="ECO:0000313" key="14">
    <source>
        <dbReference type="Proteomes" id="UP000184322"/>
    </source>
</evidence>
<evidence type="ECO:0000313" key="13">
    <source>
        <dbReference type="EMBL" id="APJ38610.1"/>
    </source>
</evidence>
<sequence>MFLKYPDGTLEVITGPMFAGKSEELIKRIKILQIADVKTLVFKPEFDNRFSDIEIVSRNGAKVKAININNSEQILEFYEKDYKAVVIDEIHFFDENIINVINTLTSYGVRVIVSGLDMDYLKRPFPILASLLAIADEVDKLKAVCALCKGAAGFSYRKTANQELNFLGNKEYEARCRHCHDLGEQQKMQLG</sequence>
<keyword evidence="6 8" id="KW-0418">Kinase</keyword>
<feature type="binding site" evidence="8">
    <location>
        <begin position="88"/>
        <end position="91"/>
    </location>
    <ligand>
        <name>ATP</name>
        <dbReference type="ChEBI" id="CHEBI:30616"/>
    </ligand>
</feature>
<dbReference type="GO" id="GO:0008270">
    <property type="term" value="F:zinc ion binding"/>
    <property type="evidence" value="ECO:0007669"/>
    <property type="project" value="UniProtKB-UniRule"/>
</dbReference>
<dbReference type="AlphaFoldDB" id="A0A1L4FSM4"/>
<dbReference type="Gene3D" id="3.40.50.300">
    <property type="entry name" value="P-loop containing nucleotide triphosphate hydrolases"/>
    <property type="match status" value="1"/>
</dbReference>
<organism evidence="13 14">
    <name type="scientific">Mycoplasmopsis pullorum</name>
    <dbReference type="NCBI Taxonomy" id="48003"/>
    <lineage>
        <taxon>Bacteria</taxon>
        <taxon>Bacillati</taxon>
        <taxon>Mycoplasmatota</taxon>
        <taxon>Mycoplasmoidales</taxon>
        <taxon>Metamycoplasmataceae</taxon>
        <taxon>Mycoplasmopsis</taxon>
    </lineage>
</organism>
<dbReference type="GO" id="GO:0071897">
    <property type="term" value="P:DNA biosynthetic process"/>
    <property type="evidence" value="ECO:0007669"/>
    <property type="project" value="UniProtKB-KW"/>
</dbReference>
<feature type="binding site" evidence="8">
    <location>
        <position position="148"/>
    </location>
    <ligand>
        <name>Zn(2+)</name>
        <dbReference type="ChEBI" id="CHEBI:29105"/>
    </ligand>
</feature>
<keyword evidence="8" id="KW-0963">Cytoplasm</keyword>
<comment type="similarity">
    <text evidence="1 8 12">Belongs to the thymidine kinase family.</text>
</comment>
<evidence type="ECO:0000256" key="12">
    <source>
        <dbReference type="RuleBase" id="RU004165"/>
    </source>
</evidence>
<dbReference type="PANTHER" id="PTHR11441:SF0">
    <property type="entry name" value="THYMIDINE KINASE, CYTOSOLIC"/>
    <property type="match status" value="1"/>
</dbReference>
<evidence type="ECO:0000256" key="2">
    <source>
        <dbReference type="ARBA" id="ARBA00012118"/>
    </source>
</evidence>
<keyword evidence="5 8" id="KW-0547">Nucleotide-binding</keyword>
<protein>
    <recommendedName>
        <fullName evidence="2 8">Thymidine kinase</fullName>
        <ecNumber evidence="2 8">2.7.1.21</ecNumber>
    </recommendedName>
</protein>
<accession>A0A1L4FSM4</accession>
<proteinExistence type="inferred from homology"/>
<evidence type="ECO:0000256" key="9">
    <source>
        <dbReference type="PIRSR" id="PIRSR035805-1"/>
    </source>
</evidence>